<sequence>MPQLTTVVLKDRAASPADHTFTPANIANGVGKLVETSGVPVGNSTLTVSNRQTANGRFRVEVRLAVPVVQNQDIGGIISPIVVRTSYADCTFTFDKTSTLQERKDTVGMFYSALGVDQSMIMAVLQDLEGVY</sequence>
<comment type="subcellular location">
    <subcellularLocation>
        <location evidence="1">Virion</location>
    </subcellularLocation>
</comment>
<dbReference type="Gene3D" id="3.30.380.10">
    <property type="entry name" value="MS2 Viral Coat Protein"/>
    <property type="match status" value="1"/>
</dbReference>
<dbReference type="Pfam" id="PF01819">
    <property type="entry name" value="Levi_coat"/>
    <property type="match status" value="1"/>
</dbReference>
<proteinExistence type="predicted"/>
<dbReference type="Proteomes" id="UP001058531">
    <property type="component" value="Segment"/>
</dbReference>
<dbReference type="InterPro" id="IPR015954">
    <property type="entry name" value="Phage_RNA-type_capsid"/>
</dbReference>
<accession>A0ABY3SS13</accession>
<dbReference type="SUPFAM" id="SSF55405">
    <property type="entry name" value="RNA bacteriophage capsid protein"/>
    <property type="match status" value="1"/>
</dbReference>
<organism evidence="4 5">
    <name type="scientific">Leviviridae sp</name>
    <dbReference type="NCBI Taxonomy" id="2027243"/>
    <lineage>
        <taxon>Viruses</taxon>
        <taxon>Riboviria</taxon>
        <taxon>Orthornavirae</taxon>
        <taxon>Lenarviricota</taxon>
        <taxon>Leviviricetes</taxon>
        <taxon>Norzivirales</taxon>
        <taxon>Fiersviridae</taxon>
    </lineage>
</organism>
<evidence type="ECO:0000256" key="3">
    <source>
        <dbReference type="ARBA" id="ARBA00022844"/>
    </source>
</evidence>
<keyword evidence="2 4" id="KW-0167">Capsid protein</keyword>
<name>A0ABY3SS13_9VIRU</name>
<evidence type="ECO:0000256" key="1">
    <source>
        <dbReference type="ARBA" id="ARBA00004328"/>
    </source>
</evidence>
<dbReference type="GO" id="GO:0019028">
    <property type="term" value="C:viral capsid"/>
    <property type="evidence" value="ECO:0007669"/>
    <property type="project" value="UniProtKB-KW"/>
</dbReference>
<keyword evidence="3" id="KW-0946">Virion</keyword>
<reference evidence="4" key="1">
    <citation type="submission" date="2021-05" db="EMBL/GenBank/DDBJ databases">
        <authorList>
            <person name="Chen Y.-M."/>
            <person name="Zhang Y.-Z."/>
        </authorList>
    </citation>
    <scope>NUCLEOTIDE SEQUENCE</scope>
    <source>
        <strain evidence="4">222-k141_155401</strain>
    </source>
</reference>
<keyword evidence="5" id="KW-1185">Reference proteome</keyword>
<reference evidence="4" key="2">
    <citation type="journal article" date="2022" name="Nat. Microbiol.">
        <title>RNA viromes from terrestrial sites across China expand environmental viral diversity.</title>
        <authorList>
            <person name="Chiapello M."/>
            <person name="Rodriguez-Romero J."/>
            <person name="Ayllon M.A."/>
            <person name="Turina M."/>
        </authorList>
    </citation>
    <scope>NUCLEOTIDE SEQUENCE</scope>
    <source>
        <strain evidence="4">222-k141_155401</strain>
    </source>
</reference>
<evidence type="ECO:0000313" key="5">
    <source>
        <dbReference type="Proteomes" id="UP001058531"/>
    </source>
</evidence>
<evidence type="ECO:0000256" key="2">
    <source>
        <dbReference type="ARBA" id="ARBA00022561"/>
    </source>
</evidence>
<dbReference type="EMBL" id="MZ679545">
    <property type="protein sequence ID" value="UJQ85087.1"/>
    <property type="molecule type" value="Genomic_RNA"/>
</dbReference>
<protein>
    <submittedName>
        <fullName evidence="4">Coat protein</fullName>
    </submittedName>
</protein>
<evidence type="ECO:0000313" key="4">
    <source>
        <dbReference type="EMBL" id="UJQ85087.1"/>
    </source>
</evidence>
<dbReference type="InterPro" id="IPR002703">
    <property type="entry name" value="Levivir_coat"/>
</dbReference>